<organism evidence="3 4">
    <name type="scientific">Marinobacter vinifirmus</name>
    <dbReference type="NCBI Taxonomy" id="355591"/>
    <lineage>
        <taxon>Bacteria</taxon>
        <taxon>Pseudomonadati</taxon>
        <taxon>Pseudomonadota</taxon>
        <taxon>Gammaproteobacteria</taxon>
        <taxon>Pseudomonadales</taxon>
        <taxon>Marinobacteraceae</taxon>
        <taxon>Marinobacter</taxon>
    </lineage>
</organism>
<proteinExistence type="predicted"/>
<dbReference type="InterPro" id="IPR012340">
    <property type="entry name" value="NA-bd_OB-fold"/>
</dbReference>
<dbReference type="RefSeq" id="WP_273135133.1">
    <property type="nucleotide sequence ID" value="NZ_VMRX01000055.1"/>
</dbReference>
<dbReference type="Gene3D" id="6.10.30.10">
    <property type="match status" value="1"/>
</dbReference>
<dbReference type="PANTHER" id="PTHR34075">
    <property type="entry name" value="BLR3430 PROTEIN"/>
    <property type="match status" value="1"/>
</dbReference>
<protein>
    <submittedName>
        <fullName evidence="3">Zn-ribbon domain-containing OB-fold protein</fullName>
    </submittedName>
</protein>
<reference evidence="3 4" key="1">
    <citation type="submission" date="2019-07" db="EMBL/GenBank/DDBJ databases">
        <title>The pathways for chlorine oxyanion respiration interact through the shared metabolite chlorate.</title>
        <authorList>
            <person name="Barnum T.P."/>
            <person name="Cheng Y."/>
            <person name="Hill K.A."/>
            <person name="Lucas L.N."/>
            <person name="Carlson H.K."/>
            <person name="Coates J.D."/>
        </authorList>
    </citation>
    <scope>NUCLEOTIDE SEQUENCE [LARGE SCALE GENOMIC DNA]</scope>
    <source>
        <strain evidence="3">UCB</strain>
    </source>
</reference>
<dbReference type="Proteomes" id="UP000319142">
    <property type="component" value="Unassembled WGS sequence"/>
</dbReference>
<evidence type="ECO:0000259" key="2">
    <source>
        <dbReference type="Pfam" id="PF12172"/>
    </source>
</evidence>
<dbReference type="InterPro" id="IPR002878">
    <property type="entry name" value="ChsH2_C"/>
</dbReference>
<feature type="domain" description="ChsH2 C-terminal OB-fold" evidence="1">
    <location>
        <begin position="54"/>
        <end position="119"/>
    </location>
</feature>
<dbReference type="InterPro" id="IPR052513">
    <property type="entry name" value="Thioester_dehydratase-like"/>
</dbReference>
<dbReference type="InterPro" id="IPR022002">
    <property type="entry name" value="ChsH2_Znr"/>
</dbReference>
<evidence type="ECO:0000259" key="1">
    <source>
        <dbReference type="Pfam" id="PF01796"/>
    </source>
</evidence>
<dbReference type="Pfam" id="PF12172">
    <property type="entry name" value="zf-ChsH2"/>
    <property type="match status" value="1"/>
</dbReference>
<evidence type="ECO:0000313" key="3">
    <source>
        <dbReference type="EMBL" id="TVT30687.1"/>
    </source>
</evidence>
<feature type="domain" description="ChsH2 rubredoxin-like zinc ribbon" evidence="2">
    <location>
        <begin position="17"/>
        <end position="53"/>
    </location>
</feature>
<gene>
    <name evidence="3" type="ORF">FHK81_16445</name>
</gene>
<comment type="caution">
    <text evidence="3">The sequence shown here is derived from an EMBL/GenBank/DDBJ whole genome shotgun (WGS) entry which is preliminary data.</text>
</comment>
<dbReference type="SUPFAM" id="SSF50249">
    <property type="entry name" value="Nucleic acid-binding proteins"/>
    <property type="match status" value="1"/>
</dbReference>
<dbReference type="PANTHER" id="PTHR34075:SF5">
    <property type="entry name" value="BLR3430 PROTEIN"/>
    <property type="match status" value="1"/>
</dbReference>
<dbReference type="EMBL" id="VMRX01000055">
    <property type="protein sequence ID" value="TVT30687.1"/>
    <property type="molecule type" value="Genomic_DNA"/>
</dbReference>
<dbReference type="AlphaFoldDB" id="A0A558B2F6"/>
<sequence length="137" mass="15459">MTDRPLPVVDADSREYWEAAGRHELRLPHCTQCDSPFFYPRVLCPRCHSDAIEWRQMSGRGVIYSYTVSRRPAGSAFKEMAPYIVALVELEEGPRLLTNIVTDDVCAIRIGQPVSITFEDLEEGIALPLFCLREASA</sequence>
<name>A0A558B2F6_9GAMM</name>
<accession>A0A558B2F6</accession>
<dbReference type="Pfam" id="PF01796">
    <property type="entry name" value="OB_ChsH2_C"/>
    <property type="match status" value="1"/>
</dbReference>
<evidence type="ECO:0000313" key="4">
    <source>
        <dbReference type="Proteomes" id="UP000319142"/>
    </source>
</evidence>